<feature type="chain" id="PRO_5004932598" evidence="1">
    <location>
        <begin position="24"/>
        <end position="169"/>
    </location>
</feature>
<feature type="signal peptide" evidence="1">
    <location>
        <begin position="1"/>
        <end position="23"/>
    </location>
</feature>
<dbReference type="AlphaFoldDB" id="W9RIV4"/>
<dbReference type="EMBL" id="KE345116">
    <property type="protein sequence ID" value="EXB93975.1"/>
    <property type="molecule type" value="Genomic_DNA"/>
</dbReference>
<organism evidence="2 3">
    <name type="scientific">Morus notabilis</name>
    <dbReference type="NCBI Taxonomy" id="981085"/>
    <lineage>
        <taxon>Eukaryota</taxon>
        <taxon>Viridiplantae</taxon>
        <taxon>Streptophyta</taxon>
        <taxon>Embryophyta</taxon>
        <taxon>Tracheophyta</taxon>
        <taxon>Spermatophyta</taxon>
        <taxon>Magnoliopsida</taxon>
        <taxon>eudicotyledons</taxon>
        <taxon>Gunneridae</taxon>
        <taxon>Pentapetalae</taxon>
        <taxon>rosids</taxon>
        <taxon>fabids</taxon>
        <taxon>Rosales</taxon>
        <taxon>Moraceae</taxon>
        <taxon>Moreae</taxon>
        <taxon>Morus</taxon>
    </lineage>
</organism>
<accession>W9RIV4</accession>
<sequence>MVKIISFSLAICFFFAIKPIERAIKTDIARESRPAWEMRDASLASRKEKEIKARFSVFTPFLICSPAAISSPESSTAAGPLGLKTAPPPLLLRFFFAFPPPPPSSFISALFSLDSRHLSVRFGVGKVLFFSFLRQIGLREVFFVFVKIGLREVMEFLKSLVIWKISSSL</sequence>
<protein>
    <submittedName>
        <fullName evidence="2">Uncharacterized protein</fullName>
    </submittedName>
</protein>
<evidence type="ECO:0000313" key="3">
    <source>
        <dbReference type="Proteomes" id="UP000030645"/>
    </source>
</evidence>
<evidence type="ECO:0000313" key="2">
    <source>
        <dbReference type="EMBL" id="EXB93975.1"/>
    </source>
</evidence>
<proteinExistence type="predicted"/>
<dbReference type="Proteomes" id="UP000030645">
    <property type="component" value="Unassembled WGS sequence"/>
</dbReference>
<reference evidence="3" key="1">
    <citation type="submission" date="2013-01" db="EMBL/GenBank/DDBJ databases">
        <title>Draft Genome Sequence of a Mulberry Tree, Morus notabilis C.K. Schneid.</title>
        <authorList>
            <person name="He N."/>
            <person name="Zhao S."/>
        </authorList>
    </citation>
    <scope>NUCLEOTIDE SEQUENCE</scope>
</reference>
<gene>
    <name evidence="2" type="ORF">L484_015522</name>
</gene>
<keyword evidence="3" id="KW-1185">Reference proteome</keyword>
<name>W9RIV4_9ROSA</name>
<dbReference type="STRING" id="981085.W9RIV4"/>
<evidence type="ECO:0000256" key="1">
    <source>
        <dbReference type="SAM" id="SignalP"/>
    </source>
</evidence>
<keyword evidence="1" id="KW-0732">Signal</keyword>